<proteinExistence type="predicted"/>
<comment type="caution">
    <text evidence="20">The sequence shown here is derived from an EMBL/GenBank/DDBJ whole genome shotgun (WGS) entry which is preliminary data.</text>
</comment>
<dbReference type="CDD" id="cd16922">
    <property type="entry name" value="HATPase_EvgS-ArcB-TorS-like"/>
    <property type="match status" value="1"/>
</dbReference>
<dbReference type="PROSITE" id="PS50110">
    <property type="entry name" value="RESPONSE_REGULATORY"/>
    <property type="match status" value="2"/>
</dbReference>
<keyword evidence="15" id="KW-0175">Coiled coil</keyword>
<evidence type="ECO:0000256" key="7">
    <source>
        <dbReference type="ARBA" id="ARBA00022692"/>
    </source>
</evidence>
<keyword evidence="8" id="KW-0547">Nucleotide-binding</keyword>
<dbReference type="Pfam" id="PF00512">
    <property type="entry name" value="HisKA"/>
    <property type="match status" value="1"/>
</dbReference>
<feature type="domain" description="Response regulatory" evidence="17">
    <location>
        <begin position="1235"/>
        <end position="1355"/>
    </location>
</feature>
<accession>A0A1H3S453</accession>
<comment type="subcellular location">
    <subcellularLocation>
        <location evidence="2">Cell membrane</location>
        <topology evidence="2">Multi-pass membrane protein</topology>
    </subcellularLocation>
</comment>
<gene>
    <name evidence="20" type="ORF">SAMN05444412_11083</name>
</gene>
<dbReference type="InterPro" id="IPR004358">
    <property type="entry name" value="Sig_transdc_His_kin-like_C"/>
</dbReference>
<keyword evidence="7" id="KW-0812">Transmembrane</keyword>
<evidence type="ECO:0000256" key="10">
    <source>
        <dbReference type="ARBA" id="ARBA00022840"/>
    </source>
</evidence>
<sequence>MERKIGLPEIPSNETERLNALASYHILDSFEEVDFDFLTRMASEICETEISLVSFVDSERQWFKSTHGLSQKQTSRDVSFCAHAIHQPDALFEIPNAKLDQRFKENPLVTGFPNLTFYAGYPLVTPDGFAIGTLCVLDQNSMSLTESQKNNLKALANQVMALLELRKKNLELEASKEKLNSQIQNTPGTTYSSLYDEDFTFTFVSEGISTLTGYPPSDFIKSNIRNFESIISPPDREKVRRQITDAIKQNMPWELEYRIIDSQGEIKWVFEKGCFSKGESENEGILNGLIIDITNKKSEETLFKYIFENSQGLVCVHDQEGTITKINPAATVSLGYDLNTVLGKKLQDFINPHDLPFMDSYFSEIYEKGTHKGVLRIIAKDGSNRYWAYQNSLADFGGQTQMVIANCVDITEKTKTEQSLKITEERLSLIVKTIGDAFYLYNCLTEKYEYFSPNSQKVIGVDLKFFEEGKDFTDHFVHNDDKELCKNAHQNLKLGIAFDLEYRVVMDGETRWLKEKASPIMDREMHIKKITGRVTDITDRKQTQIELEKTKETLEQAGQIAKLGAWEMDLLTENLHWSLMTKTIHEVPETFIPDYEKGINFYKKGLSRLLITQAFKKCKEHGESFDLEAQIITSKRKEKWVRVLGKSEFRDGQCIRIHGTFQDIDEVHRKSIAFLETTQKLEGILNGIEDVIWAVKLPTYEMLYVTPSAERLFGISVDEWMNDSSWWEKSIHPEDKSIIAQIYSDLETKESYEAEYRIITKNGNIKWMKNTGKTIFDKNGTPVRLDGKTSDITQEKNAEEALKKQTDLQKILIDMAAHYINIDLSQIDTGVNDSLQKLATFVEADRVYVFDYDWESRTCKNTYEWCAAGIAPEIENLQEIPLEYMGDWVNSHINNEFTFIPDVELLPENDGVRQILEPQNIKSLITIPIMDKTACLGFVGFDFVLKKKLNFEVEKSLLMVFAQILANLKLKSQLEKNLIQEKENADTANKSKSEFLANMSHEIRTPLNGVIGFTDLLLKTPLSPVQKQYADNANTSGKALLNIINDVLDLSKIEAGKLELEIVHTDIYDLVSQSADIIKYHSAQKGLELLLNISPTMPKFGEVDPFRLKQILINLLSNAVKFTSDGEVEIKVDFQKIDAFHGSFGFSVRDTGIGISDSQKQRLFKAFSQADSSTTRRFGGTGLGLTISKLLAEKMGSQIEIESETGVGSTFSFSIITKFKEDEPRSNQEKIPIKKVLVIDDNDKNRLILEHNFAYWGIEYVGCDNGLSALKLLEKSHDFDLAIVDYHMPFMDGLTTIRLIREKLKLTPELFPVFLLHSSIDDLKIKEECKNLGVRCNLTKPVKADELFKFITNINKELPSSVVFHYPESENKSINDGELTVLIAEDISMNMLLIQTLVTNHLPNVKIIPCKNGRLAVEAFTQNQVDLIFMDVQMPVLDGLSATREIREFENEKGYHTPIIALTAGALKEEQTKCFDAGVDDFLSKPIEPEALVLVLEKYLGKNIKEIEHKVMKVVFEVEKSFRKQDLLDLIDHNLPLYKQLLEASLEFETQIESLRQNIKHQNRSGIKADSHGIKGSSQSISFLELYKWSRIIEEKADGDIGELEEYFENIAAEWIHLKKVIENELSEL</sequence>
<keyword evidence="9" id="KW-0418">Kinase</keyword>
<evidence type="ECO:0000256" key="5">
    <source>
        <dbReference type="ARBA" id="ARBA00022553"/>
    </source>
</evidence>
<evidence type="ECO:0000256" key="3">
    <source>
        <dbReference type="ARBA" id="ARBA00012438"/>
    </source>
</evidence>
<keyword evidence="6" id="KW-0808">Transferase</keyword>
<evidence type="ECO:0000259" key="18">
    <source>
        <dbReference type="PROSITE" id="PS50112"/>
    </source>
</evidence>
<feature type="modified residue" description="4-aspartylphosphate" evidence="14">
    <location>
        <position position="1285"/>
    </location>
</feature>
<dbReference type="InterPro" id="IPR036641">
    <property type="entry name" value="HPT_dom_sf"/>
</dbReference>
<dbReference type="NCBIfam" id="TIGR00229">
    <property type="entry name" value="sensory_box"/>
    <property type="match status" value="4"/>
</dbReference>
<comment type="catalytic activity">
    <reaction evidence="1">
        <text>ATP + protein L-histidine = ADP + protein N-phospho-L-histidine.</text>
        <dbReference type="EC" id="2.7.13.3"/>
    </reaction>
</comment>
<keyword evidence="13" id="KW-0472">Membrane</keyword>
<evidence type="ECO:0000256" key="4">
    <source>
        <dbReference type="ARBA" id="ARBA00022475"/>
    </source>
</evidence>
<evidence type="ECO:0000256" key="6">
    <source>
        <dbReference type="ARBA" id="ARBA00022679"/>
    </source>
</evidence>
<dbReference type="EC" id="2.7.13.3" evidence="3"/>
<evidence type="ECO:0000256" key="11">
    <source>
        <dbReference type="ARBA" id="ARBA00022989"/>
    </source>
</evidence>
<dbReference type="InterPro" id="IPR000014">
    <property type="entry name" value="PAS"/>
</dbReference>
<dbReference type="SUPFAM" id="SSF55785">
    <property type="entry name" value="PYP-like sensor domain (PAS domain)"/>
    <property type="match status" value="5"/>
</dbReference>
<feature type="domain" description="Response regulatory" evidence="17">
    <location>
        <begin position="1380"/>
        <end position="1500"/>
    </location>
</feature>
<feature type="domain" description="PAS" evidence="18">
    <location>
        <begin position="196"/>
        <end position="250"/>
    </location>
</feature>
<dbReference type="InterPro" id="IPR013767">
    <property type="entry name" value="PAS_fold"/>
</dbReference>
<keyword evidence="10" id="KW-0067">ATP-binding</keyword>
<evidence type="ECO:0000313" key="20">
    <source>
        <dbReference type="EMBL" id="SDZ32547.1"/>
    </source>
</evidence>
<dbReference type="InterPro" id="IPR029016">
    <property type="entry name" value="GAF-like_dom_sf"/>
</dbReference>
<dbReference type="Gene3D" id="3.30.450.20">
    <property type="entry name" value="PAS domain"/>
    <property type="match status" value="5"/>
</dbReference>
<dbReference type="InterPro" id="IPR001610">
    <property type="entry name" value="PAC"/>
</dbReference>
<dbReference type="Pfam" id="PF02518">
    <property type="entry name" value="HATPase_c"/>
    <property type="match status" value="1"/>
</dbReference>
<dbReference type="SMART" id="SM00091">
    <property type="entry name" value="PAS"/>
    <property type="match status" value="4"/>
</dbReference>
<feature type="domain" description="Histidine kinase" evidence="16">
    <location>
        <begin position="998"/>
        <end position="1219"/>
    </location>
</feature>
<feature type="domain" description="PAC" evidence="19">
    <location>
        <begin position="496"/>
        <end position="549"/>
    </location>
</feature>
<keyword evidence="11" id="KW-1133">Transmembrane helix</keyword>
<feature type="domain" description="PAS" evidence="18">
    <location>
        <begin position="299"/>
        <end position="369"/>
    </location>
</feature>
<feature type="domain" description="PAC" evidence="19">
    <location>
        <begin position="371"/>
        <end position="422"/>
    </location>
</feature>
<dbReference type="InterPro" id="IPR003018">
    <property type="entry name" value="GAF"/>
</dbReference>
<evidence type="ECO:0000313" key="21">
    <source>
        <dbReference type="Proteomes" id="UP000199663"/>
    </source>
</evidence>
<dbReference type="Pfam" id="PF01590">
    <property type="entry name" value="GAF"/>
    <property type="match status" value="1"/>
</dbReference>
<dbReference type="CDD" id="cd17546">
    <property type="entry name" value="REC_hyHK_CKI1_RcsC-like"/>
    <property type="match status" value="2"/>
</dbReference>
<evidence type="ECO:0000256" key="13">
    <source>
        <dbReference type="ARBA" id="ARBA00023136"/>
    </source>
</evidence>
<dbReference type="InterPro" id="IPR013655">
    <property type="entry name" value="PAS_fold_3"/>
</dbReference>
<dbReference type="CDD" id="cd00130">
    <property type="entry name" value="PAS"/>
    <property type="match status" value="4"/>
</dbReference>
<dbReference type="CDD" id="cd00082">
    <property type="entry name" value="HisKA"/>
    <property type="match status" value="1"/>
</dbReference>
<dbReference type="SUPFAM" id="SSF52172">
    <property type="entry name" value="CheY-like"/>
    <property type="match status" value="2"/>
</dbReference>
<dbReference type="RefSeq" id="WP_019598610.1">
    <property type="nucleotide sequence ID" value="NZ_FNQC01000010.1"/>
</dbReference>
<dbReference type="Gene3D" id="3.40.50.2300">
    <property type="match status" value="2"/>
</dbReference>
<dbReference type="PRINTS" id="PR00344">
    <property type="entry name" value="BCTRLSENSOR"/>
</dbReference>
<feature type="modified residue" description="4-aspartylphosphate" evidence="14">
    <location>
        <position position="1431"/>
    </location>
</feature>
<evidence type="ECO:0000256" key="9">
    <source>
        <dbReference type="ARBA" id="ARBA00022777"/>
    </source>
</evidence>
<dbReference type="SUPFAM" id="SSF55781">
    <property type="entry name" value="GAF domain-like"/>
    <property type="match status" value="2"/>
</dbReference>
<dbReference type="Gene3D" id="3.30.450.40">
    <property type="match status" value="2"/>
</dbReference>
<feature type="domain" description="PAC" evidence="19">
    <location>
        <begin position="752"/>
        <end position="804"/>
    </location>
</feature>
<dbReference type="PROSITE" id="PS50109">
    <property type="entry name" value="HIS_KIN"/>
    <property type="match status" value="1"/>
</dbReference>
<dbReference type="Pfam" id="PF08447">
    <property type="entry name" value="PAS_3"/>
    <property type="match status" value="3"/>
</dbReference>
<keyword evidence="21" id="KW-1185">Reference proteome</keyword>
<evidence type="ECO:0000256" key="1">
    <source>
        <dbReference type="ARBA" id="ARBA00000085"/>
    </source>
</evidence>
<dbReference type="InterPro" id="IPR003594">
    <property type="entry name" value="HATPase_dom"/>
</dbReference>
<feature type="domain" description="PAS" evidence="18">
    <location>
        <begin position="677"/>
        <end position="750"/>
    </location>
</feature>
<organism evidence="20 21">
    <name type="scientific">Rhodonellum ikkaensis</name>
    <dbReference type="NCBI Taxonomy" id="336829"/>
    <lineage>
        <taxon>Bacteria</taxon>
        <taxon>Pseudomonadati</taxon>
        <taxon>Bacteroidota</taxon>
        <taxon>Cytophagia</taxon>
        <taxon>Cytophagales</taxon>
        <taxon>Cytophagaceae</taxon>
        <taxon>Rhodonellum</taxon>
    </lineage>
</organism>
<dbReference type="SMART" id="SM00387">
    <property type="entry name" value="HATPase_c"/>
    <property type="match status" value="1"/>
</dbReference>
<dbReference type="SMART" id="SM00388">
    <property type="entry name" value="HisKA"/>
    <property type="match status" value="1"/>
</dbReference>
<dbReference type="Gene3D" id="1.10.287.130">
    <property type="match status" value="1"/>
</dbReference>
<dbReference type="InterPro" id="IPR036890">
    <property type="entry name" value="HATPase_C_sf"/>
</dbReference>
<evidence type="ECO:0000259" key="19">
    <source>
        <dbReference type="PROSITE" id="PS50113"/>
    </source>
</evidence>
<evidence type="ECO:0000259" key="16">
    <source>
        <dbReference type="PROSITE" id="PS50109"/>
    </source>
</evidence>
<dbReference type="Gene3D" id="3.30.565.10">
    <property type="entry name" value="Histidine kinase-like ATPase, C-terminal domain"/>
    <property type="match status" value="1"/>
</dbReference>
<dbReference type="PANTHER" id="PTHR45339:SF1">
    <property type="entry name" value="HYBRID SIGNAL TRANSDUCTION HISTIDINE KINASE J"/>
    <property type="match status" value="1"/>
</dbReference>
<keyword evidence="4" id="KW-1003">Cell membrane</keyword>
<evidence type="ECO:0000256" key="12">
    <source>
        <dbReference type="ARBA" id="ARBA00023012"/>
    </source>
</evidence>
<dbReference type="Proteomes" id="UP000199663">
    <property type="component" value="Unassembled WGS sequence"/>
</dbReference>
<dbReference type="SMART" id="SM00086">
    <property type="entry name" value="PAC"/>
    <property type="match status" value="4"/>
</dbReference>
<evidence type="ECO:0000256" key="8">
    <source>
        <dbReference type="ARBA" id="ARBA00022741"/>
    </source>
</evidence>
<name>A0A1H3S453_9BACT</name>
<dbReference type="InterPro" id="IPR000700">
    <property type="entry name" value="PAS-assoc_C"/>
</dbReference>
<dbReference type="InterPro" id="IPR001789">
    <property type="entry name" value="Sig_transdc_resp-reg_receiver"/>
</dbReference>
<dbReference type="SUPFAM" id="SSF55874">
    <property type="entry name" value="ATPase domain of HSP90 chaperone/DNA topoisomerase II/histidine kinase"/>
    <property type="match status" value="1"/>
</dbReference>
<feature type="coiled-coil region" evidence="15">
    <location>
        <begin position="153"/>
        <end position="185"/>
    </location>
</feature>
<dbReference type="Pfam" id="PF00989">
    <property type="entry name" value="PAS"/>
    <property type="match status" value="1"/>
</dbReference>
<dbReference type="InterPro" id="IPR005467">
    <property type="entry name" value="His_kinase_dom"/>
</dbReference>
<evidence type="ECO:0000256" key="15">
    <source>
        <dbReference type="SAM" id="Coils"/>
    </source>
</evidence>
<evidence type="ECO:0000256" key="2">
    <source>
        <dbReference type="ARBA" id="ARBA00004651"/>
    </source>
</evidence>
<protein>
    <recommendedName>
        <fullName evidence="3">histidine kinase</fullName>
        <ecNumber evidence="3">2.7.13.3</ecNumber>
    </recommendedName>
</protein>
<dbReference type="EMBL" id="FNQC01000010">
    <property type="protein sequence ID" value="SDZ32547.1"/>
    <property type="molecule type" value="Genomic_DNA"/>
</dbReference>
<dbReference type="Gene3D" id="1.20.120.160">
    <property type="entry name" value="HPT domain"/>
    <property type="match status" value="1"/>
</dbReference>
<evidence type="ECO:0000256" key="14">
    <source>
        <dbReference type="PROSITE-ProRule" id="PRU00169"/>
    </source>
</evidence>
<keyword evidence="12" id="KW-0902">Two-component regulatory system</keyword>
<keyword evidence="5 14" id="KW-0597">Phosphoprotein</keyword>
<dbReference type="SUPFAM" id="SSF47384">
    <property type="entry name" value="Homodimeric domain of signal transducing histidine kinase"/>
    <property type="match status" value="1"/>
</dbReference>
<dbReference type="SMART" id="SM00448">
    <property type="entry name" value="REC"/>
    <property type="match status" value="2"/>
</dbReference>
<dbReference type="PROSITE" id="PS50112">
    <property type="entry name" value="PAS"/>
    <property type="match status" value="3"/>
</dbReference>
<dbReference type="Pfam" id="PF00072">
    <property type="entry name" value="Response_reg"/>
    <property type="match status" value="2"/>
</dbReference>
<dbReference type="PANTHER" id="PTHR45339">
    <property type="entry name" value="HYBRID SIGNAL TRANSDUCTION HISTIDINE KINASE J"/>
    <property type="match status" value="1"/>
</dbReference>
<dbReference type="InterPro" id="IPR003661">
    <property type="entry name" value="HisK_dim/P_dom"/>
</dbReference>
<dbReference type="SUPFAM" id="SSF47226">
    <property type="entry name" value="Histidine-containing phosphotransfer domain, HPT domain"/>
    <property type="match status" value="1"/>
</dbReference>
<dbReference type="InterPro" id="IPR011006">
    <property type="entry name" value="CheY-like_superfamily"/>
</dbReference>
<dbReference type="InterPro" id="IPR035965">
    <property type="entry name" value="PAS-like_dom_sf"/>
</dbReference>
<evidence type="ECO:0000259" key="17">
    <source>
        <dbReference type="PROSITE" id="PS50110"/>
    </source>
</evidence>
<dbReference type="PROSITE" id="PS50113">
    <property type="entry name" value="PAC"/>
    <property type="match status" value="3"/>
</dbReference>
<reference evidence="20 21" key="1">
    <citation type="submission" date="2016-10" db="EMBL/GenBank/DDBJ databases">
        <authorList>
            <person name="Varghese N."/>
            <person name="Submissions S."/>
        </authorList>
    </citation>
    <scope>NUCLEOTIDE SEQUENCE [LARGE SCALE GENOMIC DNA]</scope>
    <source>
        <strain evidence="20 21">DSM 17997</strain>
    </source>
</reference>
<dbReference type="InterPro" id="IPR036097">
    <property type="entry name" value="HisK_dim/P_sf"/>
</dbReference>